<name>A0A7Y0BPX1_9SPHN</name>
<dbReference type="GO" id="GO:0043565">
    <property type="term" value="F:sequence-specific DNA binding"/>
    <property type="evidence" value="ECO:0007669"/>
    <property type="project" value="InterPro"/>
</dbReference>
<dbReference type="InterPro" id="IPR010921">
    <property type="entry name" value="Trp_repressor/repl_initiator"/>
</dbReference>
<evidence type="ECO:0000313" key="3">
    <source>
        <dbReference type="Proteomes" id="UP000583556"/>
    </source>
</evidence>
<dbReference type="Proteomes" id="UP000583556">
    <property type="component" value="Unassembled WGS sequence"/>
</dbReference>
<dbReference type="CDD" id="cd06571">
    <property type="entry name" value="Bac_DnaA_C"/>
    <property type="match status" value="1"/>
</dbReference>
<dbReference type="GO" id="GO:0005524">
    <property type="term" value="F:ATP binding"/>
    <property type="evidence" value="ECO:0007669"/>
    <property type="project" value="InterPro"/>
</dbReference>
<dbReference type="SMART" id="SM00760">
    <property type="entry name" value="Bac_DnaA_C"/>
    <property type="match status" value="1"/>
</dbReference>
<feature type="domain" description="Chromosomal replication initiator DnaA C-terminal" evidence="1">
    <location>
        <begin position="139"/>
        <end position="206"/>
    </location>
</feature>
<dbReference type="Gene3D" id="1.10.1750.10">
    <property type="match status" value="1"/>
</dbReference>
<accession>A0A7Y0BPX1</accession>
<organism evidence="2 3">
    <name type="scientific">Novosphingobium olei</name>
    <dbReference type="NCBI Taxonomy" id="2728851"/>
    <lineage>
        <taxon>Bacteria</taxon>
        <taxon>Pseudomonadati</taxon>
        <taxon>Pseudomonadota</taxon>
        <taxon>Alphaproteobacteria</taxon>
        <taxon>Sphingomonadales</taxon>
        <taxon>Sphingomonadaceae</taxon>
        <taxon>Novosphingobium</taxon>
    </lineage>
</organism>
<evidence type="ECO:0000259" key="1">
    <source>
        <dbReference type="SMART" id="SM00760"/>
    </source>
</evidence>
<dbReference type="AlphaFoldDB" id="A0A7Y0BPX1"/>
<dbReference type="EMBL" id="JABBGM010000003">
    <property type="protein sequence ID" value="NML93781.1"/>
    <property type="molecule type" value="Genomic_DNA"/>
</dbReference>
<proteinExistence type="predicted"/>
<dbReference type="InterPro" id="IPR013159">
    <property type="entry name" value="DnaA_C"/>
</dbReference>
<keyword evidence="3" id="KW-1185">Reference proteome</keyword>
<evidence type="ECO:0000313" key="2">
    <source>
        <dbReference type="EMBL" id="NML93781.1"/>
    </source>
</evidence>
<dbReference type="GO" id="GO:0006275">
    <property type="term" value="P:regulation of DNA replication"/>
    <property type="evidence" value="ECO:0007669"/>
    <property type="project" value="InterPro"/>
</dbReference>
<gene>
    <name evidence="2" type="ORF">HHL27_08890</name>
</gene>
<dbReference type="Pfam" id="PF08299">
    <property type="entry name" value="Bac_DnaA_C"/>
    <property type="match status" value="1"/>
</dbReference>
<sequence>MVGTDRHIVAKRAAKRRELIQRDPQYRARHLANLYKHATMAPAAIEERARRSQEIFLNPEYRAKASVAARAVRLAHIPEHLRDEYLRLAVHGLKAAERREIVLAHFRREDPIAAAAFEGRNIKAFAPKSLIDADLRKLGWRMLIRAVAERFNVTEAEVLSAKRSSELIHARAIVAQELRRRGMSLALIGERLGRDHTTILNLLRRVQSYADSNPVVARCLIEIHRERGVQAA</sequence>
<comment type="caution">
    <text evidence="2">The sequence shown here is derived from an EMBL/GenBank/DDBJ whole genome shotgun (WGS) entry which is preliminary data.</text>
</comment>
<reference evidence="2 3" key="1">
    <citation type="submission" date="2020-04" db="EMBL/GenBank/DDBJ databases">
        <title>Novosphingobium sp. TW-4 isolated from soil.</title>
        <authorList>
            <person name="Dahal R.H."/>
            <person name="Chaudhary D.K."/>
        </authorList>
    </citation>
    <scope>NUCLEOTIDE SEQUENCE [LARGE SCALE GENOMIC DNA]</scope>
    <source>
        <strain evidence="2 3">TW-4</strain>
    </source>
</reference>
<protein>
    <submittedName>
        <fullName evidence="2">Helix-turn-helix domain-containing protein</fullName>
    </submittedName>
</protein>
<dbReference type="GO" id="GO:0006270">
    <property type="term" value="P:DNA replication initiation"/>
    <property type="evidence" value="ECO:0007669"/>
    <property type="project" value="InterPro"/>
</dbReference>
<dbReference type="SUPFAM" id="SSF48295">
    <property type="entry name" value="TrpR-like"/>
    <property type="match status" value="1"/>
</dbReference>